<evidence type="ECO:0000256" key="1">
    <source>
        <dbReference type="SAM" id="MobiDB-lite"/>
    </source>
</evidence>
<dbReference type="EMBL" id="JAPEUY010000009">
    <property type="protein sequence ID" value="KAJ4369683.1"/>
    <property type="molecule type" value="Genomic_DNA"/>
</dbReference>
<feature type="compositionally biased region" description="Basic residues" evidence="1">
    <location>
        <begin position="38"/>
        <end position="54"/>
    </location>
</feature>
<dbReference type="AlphaFoldDB" id="A0A9W9CLN6"/>
<proteinExistence type="predicted"/>
<feature type="compositionally biased region" description="Polar residues" evidence="1">
    <location>
        <begin position="7"/>
        <end position="25"/>
    </location>
</feature>
<evidence type="ECO:0000313" key="2">
    <source>
        <dbReference type="EMBL" id="KAJ4369683.1"/>
    </source>
</evidence>
<evidence type="ECO:0000313" key="3">
    <source>
        <dbReference type="Proteomes" id="UP001140560"/>
    </source>
</evidence>
<dbReference type="Proteomes" id="UP001140560">
    <property type="component" value="Unassembled WGS sequence"/>
</dbReference>
<keyword evidence="3" id="KW-1185">Reference proteome</keyword>
<protein>
    <submittedName>
        <fullName evidence="2">Uncharacterized protein</fullName>
    </submittedName>
</protein>
<comment type="caution">
    <text evidence="2">The sequence shown here is derived from an EMBL/GenBank/DDBJ whole genome shotgun (WGS) entry which is preliminary data.</text>
</comment>
<accession>A0A9W9CLN6</accession>
<dbReference type="PANTHER" id="PTHR37540:SF5">
    <property type="entry name" value="TRANSCRIPTION FACTOR DOMAIN-CONTAINING PROTEIN"/>
    <property type="match status" value="1"/>
</dbReference>
<sequence length="665" mass="73893">MGPNMNKVGSVSPKSKAVATSSAGESSELPPPNPQSNAKKKAKLKTRKAKRKASYGHPKFQFLTATDPSQFRDPEAERIVRSQAMIAFRRTGPSVVETLEPPEDASVAKGLAISGPSRAVVLPERLAHVAPDTAQARLLQARLDDQQYLYPSTSAAWWATNPSSGRVVDGEEIVFYCDEPRQRSRYDSAYSRSSLSASAKVVSYEDSDCHEDLQMRLLVGKLARFYQIGDGVDPFNVLPQFQSPGLNSLYLLRKCIRAFASDSTIVKWLPAMLSHPHLLLSSTVLASTWLDMHAGHSGDSVRTYLVKQETMDMINQRLHDPDTKLQDATLMVMLHLLAGTMWSCEEKTLKVHEEGVARFIAVRGGMQQFEHGVVGEIAAACCYHCDIFRDKGSLTIFYDWEPPTYSFDGTTAIPESPLFCPRTEFASFVNEARCSQSTFDLLCDMRDLTNLFVTSTGNSDVIPAIIVGEAVCLDPPADYAIKVNEIRKRLVSLPSAYTTGLPTSGDWIYEACRLTALIYTAAIIMLVPFSVAADPSRNQLLSGSRALRNLQASGHPRMVRLTESLYQVLERTDMSNLWDNMPGVLYWVCAVGAAAARTPTPITIPQQTKFRGEDYAVWIRRCLIMFSTRTMIILVFQHPLPVILAQKRLLKVQELIRIGARRFQT</sequence>
<organism evidence="2 3">
    <name type="scientific">Neocucurbitaria cava</name>
    <dbReference type="NCBI Taxonomy" id="798079"/>
    <lineage>
        <taxon>Eukaryota</taxon>
        <taxon>Fungi</taxon>
        <taxon>Dikarya</taxon>
        <taxon>Ascomycota</taxon>
        <taxon>Pezizomycotina</taxon>
        <taxon>Dothideomycetes</taxon>
        <taxon>Pleosporomycetidae</taxon>
        <taxon>Pleosporales</taxon>
        <taxon>Pleosporineae</taxon>
        <taxon>Cucurbitariaceae</taxon>
        <taxon>Neocucurbitaria</taxon>
    </lineage>
</organism>
<name>A0A9W9CLN6_9PLEO</name>
<dbReference type="OrthoDB" id="415825at2759"/>
<feature type="region of interest" description="Disordered" evidence="1">
    <location>
        <begin position="1"/>
        <end position="68"/>
    </location>
</feature>
<gene>
    <name evidence="2" type="ORF">N0V83_005445</name>
</gene>
<reference evidence="2" key="1">
    <citation type="submission" date="2022-10" db="EMBL/GenBank/DDBJ databases">
        <title>Tapping the CABI collections for fungal endophytes: first genome assemblies for Collariella, Neodidymelliopsis, Ascochyta clinopodiicola, Didymella pomorum, Didymosphaeria variabile, Neocosmospora piperis and Neocucurbitaria cava.</title>
        <authorList>
            <person name="Hill R."/>
        </authorList>
    </citation>
    <scope>NUCLEOTIDE SEQUENCE</scope>
    <source>
        <strain evidence="2">IMI 356814</strain>
    </source>
</reference>
<dbReference type="PANTHER" id="PTHR37540">
    <property type="entry name" value="TRANSCRIPTION FACTOR (ACR-2), PUTATIVE-RELATED-RELATED"/>
    <property type="match status" value="1"/>
</dbReference>